<dbReference type="AlphaFoldDB" id="A0ABD3N6X7"/>
<proteinExistence type="predicted"/>
<reference evidence="3 4" key="1">
    <citation type="submission" date="2024-10" db="EMBL/GenBank/DDBJ databases">
        <title>Updated reference genomes for cyclostephanoid diatoms.</title>
        <authorList>
            <person name="Roberts W.R."/>
            <person name="Alverson A.J."/>
        </authorList>
    </citation>
    <scope>NUCLEOTIDE SEQUENCE [LARGE SCALE GENOMIC DNA]</scope>
    <source>
        <strain evidence="3 4">AJA232-27</strain>
    </source>
</reference>
<dbReference type="PANTHER" id="PTHR48407">
    <property type="entry name" value="CRANIOFACIAL DEVELOPMENT PROTEIN 1"/>
    <property type="match status" value="1"/>
</dbReference>
<sequence>MAMADRSSTTKSKDDNDTRRDAAMKNSDDEDEDDDEDYIPGADPDENEVDDDDDDDNFGGGGAGAAASSHSLSISGRRAADEAFFDLFGYPYPQHQEKEATMSNKATTTSTTVNRRAVHILSTIFGKRSTSTLLSNSKFNAKFARPKDRALSGGMIRLERRVIYETKRFAGREIKVEKVVLVPVFANEVANNMTMATTTTAAAMTNGDETAAAGSGATTTRGPTKKGGLDNLLSQISRPDKLSTMSKTAADWDMFKSTNVDLASKLEDTAMGNEAYLVKKDFLNRVDTRQFELEKAQRERERAARR</sequence>
<dbReference type="InterPro" id="IPR011421">
    <property type="entry name" value="BCNT-C"/>
</dbReference>
<feature type="region of interest" description="Disordered" evidence="1">
    <location>
        <begin position="1"/>
        <end position="73"/>
    </location>
</feature>
<gene>
    <name evidence="3" type="ORF">ACHAWU_004662</name>
</gene>
<evidence type="ECO:0000313" key="3">
    <source>
        <dbReference type="EMBL" id="KAL3771389.1"/>
    </source>
</evidence>
<dbReference type="Proteomes" id="UP001530293">
    <property type="component" value="Unassembled WGS sequence"/>
</dbReference>
<feature type="compositionally biased region" description="Basic and acidic residues" evidence="1">
    <location>
        <begin position="11"/>
        <end position="27"/>
    </location>
</feature>
<feature type="compositionally biased region" description="Acidic residues" evidence="1">
    <location>
        <begin position="28"/>
        <end position="57"/>
    </location>
</feature>
<dbReference type="InterPro" id="IPR027124">
    <property type="entry name" value="Swc5/CFDP1/2"/>
</dbReference>
<evidence type="ECO:0000313" key="4">
    <source>
        <dbReference type="Proteomes" id="UP001530293"/>
    </source>
</evidence>
<comment type="caution">
    <text evidence="3">The sequence shown here is derived from an EMBL/GenBank/DDBJ whole genome shotgun (WGS) entry which is preliminary data.</text>
</comment>
<dbReference type="Pfam" id="PF07572">
    <property type="entry name" value="BCNT"/>
    <property type="match status" value="1"/>
</dbReference>
<dbReference type="PROSITE" id="PS51279">
    <property type="entry name" value="BCNT_C"/>
    <property type="match status" value="1"/>
</dbReference>
<feature type="compositionally biased region" description="Polar residues" evidence="1">
    <location>
        <begin position="1"/>
        <end position="10"/>
    </location>
</feature>
<keyword evidence="4" id="KW-1185">Reference proteome</keyword>
<name>A0ABD3N6X7_9STRA</name>
<dbReference type="EMBL" id="JALLBG020000024">
    <property type="protein sequence ID" value="KAL3771389.1"/>
    <property type="molecule type" value="Genomic_DNA"/>
</dbReference>
<feature type="domain" description="BCNT-C" evidence="2">
    <location>
        <begin position="223"/>
        <end position="304"/>
    </location>
</feature>
<dbReference type="PANTHER" id="PTHR48407:SF1">
    <property type="entry name" value="CRANIOFACIAL DEVELOPMENT PROTEIN 1"/>
    <property type="match status" value="1"/>
</dbReference>
<accession>A0ABD3N6X7</accession>
<protein>
    <recommendedName>
        <fullName evidence="2">BCNT-C domain-containing protein</fullName>
    </recommendedName>
</protein>
<evidence type="ECO:0000259" key="2">
    <source>
        <dbReference type="PROSITE" id="PS51279"/>
    </source>
</evidence>
<organism evidence="3 4">
    <name type="scientific">Discostella pseudostelligera</name>
    <dbReference type="NCBI Taxonomy" id="259834"/>
    <lineage>
        <taxon>Eukaryota</taxon>
        <taxon>Sar</taxon>
        <taxon>Stramenopiles</taxon>
        <taxon>Ochrophyta</taxon>
        <taxon>Bacillariophyta</taxon>
        <taxon>Coscinodiscophyceae</taxon>
        <taxon>Thalassiosirophycidae</taxon>
        <taxon>Stephanodiscales</taxon>
        <taxon>Stephanodiscaceae</taxon>
        <taxon>Discostella</taxon>
    </lineage>
</organism>
<evidence type="ECO:0000256" key="1">
    <source>
        <dbReference type="SAM" id="MobiDB-lite"/>
    </source>
</evidence>